<dbReference type="Pfam" id="PF00432">
    <property type="entry name" value="Prenyltrans"/>
    <property type="match status" value="1"/>
</dbReference>
<keyword evidence="10" id="KW-1185">Reference proteome</keyword>
<evidence type="ECO:0000256" key="5">
    <source>
        <dbReference type="ARBA" id="ARBA00022723"/>
    </source>
</evidence>
<dbReference type="AlphaFoldDB" id="A0AAD9D4J3"/>
<evidence type="ECO:0000256" key="4">
    <source>
        <dbReference type="ARBA" id="ARBA00022679"/>
    </source>
</evidence>
<keyword evidence="7" id="KW-0862">Zinc</keyword>
<dbReference type="Gene3D" id="1.50.10.20">
    <property type="match status" value="1"/>
</dbReference>
<comment type="similarity">
    <text evidence="2">Belongs to the protein prenyltransferase subunit beta family.</text>
</comment>
<gene>
    <name evidence="9" type="ORF">QTG54_016490</name>
</gene>
<dbReference type="GO" id="GO:0004662">
    <property type="term" value="F:CAAX-protein geranylgeranyltransferase activity"/>
    <property type="evidence" value="ECO:0007669"/>
    <property type="project" value="UniProtKB-EC"/>
</dbReference>
<reference evidence="9" key="1">
    <citation type="submission" date="2023-06" db="EMBL/GenBank/DDBJ databases">
        <title>Survivors Of The Sea: Transcriptome response of Skeletonema marinoi to long-term dormancy.</title>
        <authorList>
            <person name="Pinder M.I.M."/>
            <person name="Kourtchenko O."/>
            <person name="Robertson E.K."/>
            <person name="Larsson T."/>
            <person name="Maumus F."/>
            <person name="Osuna-Cruz C.M."/>
            <person name="Vancaester E."/>
            <person name="Stenow R."/>
            <person name="Vandepoele K."/>
            <person name="Ploug H."/>
            <person name="Bruchert V."/>
            <person name="Godhe A."/>
            <person name="Topel M."/>
        </authorList>
    </citation>
    <scope>NUCLEOTIDE SEQUENCE</scope>
    <source>
        <strain evidence="9">R05AC</strain>
    </source>
</reference>
<comment type="caution">
    <text evidence="9">The sequence shown here is derived from an EMBL/GenBank/DDBJ whole genome shotgun (WGS) entry which is preliminary data.</text>
</comment>
<keyword evidence="4 9" id="KW-0808">Transferase</keyword>
<dbReference type="InterPro" id="IPR045089">
    <property type="entry name" value="PGGT1B-like"/>
</dbReference>
<dbReference type="Proteomes" id="UP001224775">
    <property type="component" value="Unassembled WGS sequence"/>
</dbReference>
<dbReference type="EMBL" id="JATAAI010000057">
    <property type="protein sequence ID" value="KAK1732778.1"/>
    <property type="molecule type" value="Genomic_DNA"/>
</dbReference>
<proteinExistence type="inferred from homology"/>
<dbReference type="InterPro" id="IPR008930">
    <property type="entry name" value="Terpenoid_cyclase/PrenylTrfase"/>
</dbReference>
<sequence length="454" mass="50375">MKKFERLRHIRYFSHSLRTLPKQYSAADTNRLSLVHFCVQSLDILGCLPVDTDDELICGTAGEDVYVNRGEIVEWIYGLGTVPTVRSADGYVGGCVGGGFKGSNYLGPIMSNDDADNNNDDQSSSRHPYDHSHIAMTYVALCTLQSLGDDLSRIDKHAILSTLQGLQKQNGSFVALSPTSTEYDVADEVEAEDDCDLRFMYAAIAVWYILTSNDDDDDDDENTTTNDYINIESATQYILSCKSYEGALGLTPGREGHGGSTFCGIASLYLLGVLDDVMSREELRGWKDELTYWCVMRQKSLMKKVVDDDGSSTTNKNDNNGYVVEEEEQPAGMVGRPNKKEDTCYSYWIGGTLHLLSSSHLMDGWALREYVLLCQSPYGGFGKVVGAMPDLLHSFYSMAWLTLSKENGCCENEEEADDDDDAVYESEVRSQVRESIGKLSKLDCALGMCAKRTR</sequence>
<evidence type="ECO:0000259" key="8">
    <source>
        <dbReference type="Pfam" id="PF00432"/>
    </source>
</evidence>
<keyword evidence="3" id="KW-0637">Prenyltransferase</keyword>
<evidence type="ECO:0000313" key="9">
    <source>
        <dbReference type="EMBL" id="KAK1732778.1"/>
    </source>
</evidence>
<evidence type="ECO:0000256" key="6">
    <source>
        <dbReference type="ARBA" id="ARBA00022737"/>
    </source>
</evidence>
<organism evidence="9 10">
    <name type="scientific">Skeletonema marinoi</name>
    <dbReference type="NCBI Taxonomy" id="267567"/>
    <lineage>
        <taxon>Eukaryota</taxon>
        <taxon>Sar</taxon>
        <taxon>Stramenopiles</taxon>
        <taxon>Ochrophyta</taxon>
        <taxon>Bacillariophyta</taxon>
        <taxon>Coscinodiscophyceae</taxon>
        <taxon>Thalassiosirophycidae</taxon>
        <taxon>Thalassiosirales</taxon>
        <taxon>Skeletonemataceae</taxon>
        <taxon>Skeletonema</taxon>
        <taxon>Skeletonema marinoi-dohrnii complex</taxon>
    </lineage>
</organism>
<name>A0AAD9D4J3_9STRA</name>
<evidence type="ECO:0000256" key="2">
    <source>
        <dbReference type="ARBA" id="ARBA00010497"/>
    </source>
</evidence>
<feature type="domain" description="Prenyltransferase alpha-alpha toroid" evidence="8">
    <location>
        <begin position="4"/>
        <end position="413"/>
    </location>
</feature>
<protein>
    <submittedName>
        <fullName evidence="9">Geranylgeranyl transferase type-1 subunit beta</fullName>
        <ecNumber evidence="9">2.5.1.59</ecNumber>
    </submittedName>
</protein>
<dbReference type="SUPFAM" id="SSF48239">
    <property type="entry name" value="Terpenoid cyclases/Protein prenyltransferases"/>
    <property type="match status" value="1"/>
</dbReference>
<dbReference type="InterPro" id="IPR001330">
    <property type="entry name" value="Prenyltrans"/>
</dbReference>
<dbReference type="PANTHER" id="PTHR11774:SF4">
    <property type="entry name" value="GERANYLGERANYL TRANSFERASE TYPE-1 SUBUNIT BETA"/>
    <property type="match status" value="1"/>
</dbReference>
<keyword evidence="6" id="KW-0677">Repeat</keyword>
<evidence type="ECO:0000313" key="10">
    <source>
        <dbReference type="Proteomes" id="UP001224775"/>
    </source>
</evidence>
<keyword evidence="5" id="KW-0479">Metal-binding</keyword>
<accession>A0AAD9D4J3</accession>
<evidence type="ECO:0000256" key="1">
    <source>
        <dbReference type="ARBA" id="ARBA00001947"/>
    </source>
</evidence>
<dbReference type="GO" id="GO:0005953">
    <property type="term" value="C:CAAX-protein geranylgeranyltransferase complex"/>
    <property type="evidence" value="ECO:0007669"/>
    <property type="project" value="TreeGrafter"/>
</dbReference>
<dbReference type="EC" id="2.5.1.59" evidence="9"/>
<evidence type="ECO:0000256" key="3">
    <source>
        <dbReference type="ARBA" id="ARBA00022602"/>
    </source>
</evidence>
<dbReference type="GO" id="GO:0046872">
    <property type="term" value="F:metal ion binding"/>
    <property type="evidence" value="ECO:0007669"/>
    <property type="project" value="UniProtKB-KW"/>
</dbReference>
<comment type="cofactor">
    <cofactor evidence="1">
        <name>Zn(2+)</name>
        <dbReference type="ChEBI" id="CHEBI:29105"/>
    </cofactor>
</comment>
<evidence type="ECO:0000256" key="7">
    <source>
        <dbReference type="ARBA" id="ARBA00022833"/>
    </source>
</evidence>
<dbReference type="PANTHER" id="PTHR11774">
    <property type="entry name" value="GERANYLGERANYL TRANSFERASE TYPE BETA SUBUNIT"/>
    <property type="match status" value="1"/>
</dbReference>